<dbReference type="InterPro" id="IPR050109">
    <property type="entry name" value="HTH-type_TetR-like_transc_reg"/>
</dbReference>
<feature type="DNA-binding region" description="H-T-H motif" evidence="4">
    <location>
        <begin position="41"/>
        <end position="60"/>
    </location>
</feature>
<dbReference type="EMBL" id="CP059572">
    <property type="protein sequence ID" value="QXJ25841.1"/>
    <property type="molecule type" value="Genomic_DNA"/>
</dbReference>
<proteinExistence type="predicted"/>
<dbReference type="PANTHER" id="PTHR30055:SF234">
    <property type="entry name" value="HTH-TYPE TRANSCRIPTIONAL REGULATOR BETI"/>
    <property type="match status" value="1"/>
</dbReference>
<keyword evidence="2 4" id="KW-0238">DNA-binding</keyword>
<dbReference type="Pfam" id="PF00440">
    <property type="entry name" value="TetR_N"/>
    <property type="match status" value="1"/>
</dbReference>
<evidence type="ECO:0000313" key="8">
    <source>
        <dbReference type="Proteomes" id="UP001049518"/>
    </source>
</evidence>
<keyword evidence="3" id="KW-0804">Transcription</keyword>
<keyword evidence="1" id="KW-0805">Transcription regulation</keyword>
<dbReference type="RefSeq" id="WP_231332050.1">
    <property type="nucleotide sequence ID" value="NZ_CP059572.1"/>
</dbReference>
<protein>
    <submittedName>
        <fullName evidence="7">TetR/AcrR family transcriptional regulator</fullName>
    </submittedName>
</protein>
<dbReference type="InterPro" id="IPR009057">
    <property type="entry name" value="Homeodomain-like_sf"/>
</dbReference>
<organism evidence="7 8">
    <name type="scientific">Actinomadura graeca</name>
    <dbReference type="NCBI Taxonomy" id="2750812"/>
    <lineage>
        <taxon>Bacteria</taxon>
        <taxon>Bacillati</taxon>
        <taxon>Actinomycetota</taxon>
        <taxon>Actinomycetes</taxon>
        <taxon>Streptosporangiales</taxon>
        <taxon>Thermomonosporaceae</taxon>
        <taxon>Actinomadura</taxon>
    </lineage>
</organism>
<sequence length="236" mass="24950">MTAANLTSRQRSSETKKQRTRQALLKAALDLFTERGWHATRMQDIAEAADVTCTTAYNHFPTKPKLLLAAFTPLLDELAQATDRAIEAGHPPITAIARHLLELSRLARTHSTLPACAITALPEPGHHPAGTTTEPGQAHLLALLSRPLTDLIFHGQQTGELQAALPAADTGLHHTSALLLRALTRPGESAEDTAAATLSQLLPVLTTEPAQSHLCATIVNPLTGGGAIIDPGAGPR</sequence>
<dbReference type="Gene3D" id="1.10.357.10">
    <property type="entry name" value="Tetracycline Repressor, domain 2"/>
    <property type="match status" value="1"/>
</dbReference>
<keyword evidence="8" id="KW-1185">Reference proteome</keyword>
<evidence type="ECO:0000256" key="1">
    <source>
        <dbReference type="ARBA" id="ARBA00023015"/>
    </source>
</evidence>
<accession>A0ABX8R5N7</accession>
<evidence type="ECO:0000313" key="7">
    <source>
        <dbReference type="EMBL" id="QXJ25841.1"/>
    </source>
</evidence>
<dbReference type="SUPFAM" id="SSF46689">
    <property type="entry name" value="Homeodomain-like"/>
    <property type="match status" value="1"/>
</dbReference>
<name>A0ABX8R5N7_9ACTN</name>
<feature type="compositionally biased region" description="Polar residues" evidence="5">
    <location>
        <begin position="1"/>
        <end position="10"/>
    </location>
</feature>
<evidence type="ECO:0000256" key="4">
    <source>
        <dbReference type="PROSITE-ProRule" id="PRU00335"/>
    </source>
</evidence>
<feature type="domain" description="HTH tetR-type" evidence="6">
    <location>
        <begin position="18"/>
        <end position="78"/>
    </location>
</feature>
<evidence type="ECO:0000259" key="6">
    <source>
        <dbReference type="PROSITE" id="PS50977"/>
    </source>
</evidence>
<dbReference type="PROSITE" id="PS50977">
    <property type="entry name" value="HTH_TETR_2"/>
    <property type="match status" value="1"/>
</dbReference>
<dbReference type="Proteomes" id="UP001049518">
    <property type="component" value="Chromosome"/>
</dbReference>
<dbReference type="InterPro" id="IPR001647">
    <property type="entry name" value="HTH_TetR"/>
</dbReference>
<evidence type="ECO:0000256" key="5">
    <source>
        <dbReference type="SAM" id="MobiDB-lite"/>
    </source>
</evidence>
<evidence type="ECO:0000256" key="3">
    <source>
        <dbReference type="ARBA" id="ARBA00023163"/>
    </source>
</evidence>
<dbReference type="PANTHER" id="PTHR30055">
    <property type="entry name" value="HTH-TYPE TRANSCRIPTIONAL REGULATOR RUTR"/>
    <property type="match status" value="1"/>
</dbReference>
<gene>
    <name evidence="7" type="ORF">AGRA3207_007402</name>
</gene>
<evidence type="ECO:0000256" key="2">
    <source>
        <dbReference type="ARBA" id="ARBA00023125"/>
    </source>
</evidence>
<dbReference type="PRINTS" id="PR00455">
    <property type="entry name" value="HTHTETR"/>
</dbReference>
<feature type="region of interest" description="Disordered" evidence="5">
    <location>
        <begin position="1"/>
        <end position="20"/>
    </location>
</feature>
<reference evidence="7" key="1">
    <citation type="submission" date="2020-07" db="EMBL/GenBank/DDBJ databases">
        <authorList>
            <person name="Tarantini F.S."/>
            <person name="Hong K.W."/>
            <person name="Chan K.G."/>
        </authorList>
    </citation>
    <scope>NUCLEOTIDE SEQUENCE</scope>
    <source>
        <strain evidence="7">32-07</strain>
    </source>
</reference>